<gene>
    <name evidence="8" type="ORF">RJ640_004767</name>
</gene>
<evidence type="ECO:0000256" key="7">
    <source>
        <dbReference type="SAM" id="MobiDB-lite"/>
    </source>
</evidence>
<dbReference type="SUPFAM" id="SSF51064">
    <property type="entry name" value="Head domain of nucleotide exchange factor GrpE"/>
    <property type="match status" value="1"/>
</dbReference>
<dbReference type="PANTHER" id="PTHR21237:SF23">
    <property type="entry name" value="GRPE PROTEIN HOMOLOG, MITOCHONDRIAL"/>
    <property type="match status" value="1"/>
</dbReference>
<dbReference type="GO" id="GO:0051082">
    <property type="term" value="F:unfolded protein binding"/>
    <property type="evidence" value="ECO:0007669"/>
    <property type="project" value="TreeGrafter"/>
</dbReference>
<dbReference type="GO" id="GO:0030150">
    <property type="term" value="P:protein import into mitochondrial matrix"/>
    <property type="evidence" value="ECO:0007669"/>
    <property type="project" value="TreeGrafter"/>
</dbReference>
<proteinExistence type="inferred from homology"/>
<protein>
    <recommendedName>
        <fullName evidence="4">GrpE protein homolog</fullName>
    </recommendedName>
</protein>
<evidence type="ECO:0000256" key="6">
    <source>
        <dbReference type="SAM" id="Coils"/>
    </source>
</evidence>
<keyword evidence="6" id="KW-0175">Coiled coil</keyword>
<organism evidence="8 9">
    <name type="scientific">Escallonia rubra</name>
    <dbReference type="NCBI Taxonomy" id="112253"/>
    <lineage>
        <taxon>Eukaryota</taxon>
        <taxon>Viridiplantae</taxon>
        <taxon>Streptophyta</taxon>
        <taxon>Embryophyta</taxon>
        <taxon>Tracheophyta</taxon>
        <taxon>Spermatophyta</taxon>
        <taxon>Magnoliopsida</taxon>
        <taxon>eudicotyledons</taxon>
        <taxon>Gunneridae</taxon>
        <taxon>Pentapetalae</taxon>
        <taxon>asterids</taxon>
        <taxon>campanulids</taxon>
        <taxon>Escalloniales</taxon>
        <taxon>Escalloniaceae</taxon>
        <taxon>Escallonia</taxon>
    </lineage>
</organism>
<dbReference type="InterPro" id="IPR009012">
    <property type="entry name" value="GrpE_head"/>
</dbReference>
<comment type="subcellular location">
    <subcellularLocation>
        <location evidence="1 4">Mitochondrion matrix</location>
    </subcellularLocation>
</comment>
<evidence type="ECO:0000256" key="3">
    <source>
        <dbReference type="ARBA" id="ARBA00023186"/>
    </source>
</evidence>
<evidence type="ECO:0000256" key="4">
    <source>
        <dbReference type="RuleBase" id="RU000640"/>
    </source>
</evidence>
<keyword evidence="4" id="KW-0496">Mitochondrion</keyword>
<name>A0AA88RWG2_9ASTE</name>
<dbReference type="GO" id="GO:0042803">
    <property type="term" value="F:protein homodimerization activity"/>
    <property type="evidence" value="ECO:0007669"/>
    <property type="project" value="InterPro"/>
</dbReference>
<keyword evidence="3 4" id="KW-0143">Chaperone</keyword>
<dbReference type="HAMAP" id="MF_01151">
    <property type="entry name" value="GrpE"/>
    <property type="match status" value="1"/>
</dbReference>
<evidence type="ECO:0000256" key="5">
    <source>
        <dbReference type="RuleBase" id="RU004478"/>
    </source>
</evidence>
<dbReference type="GO" id="GO:0001405">
    <property type="term" value="C:PAM complex, Tim23 associated import motor"/>
    <property type="evidence" value="ECO:0007669"/>
    <property type="project" value="TreeGrafter"/>
</dbReference>
<reference evidence="8" key="1">
    <citation type="submission" date="2022-12" db="EMBL/GenBank/DDBJ databases">
        <title>Draft genome assemblies for two species of Escallonia (Escalloniales).</title>
        <authorList>
            <person name="Chanderbali A."/>
            <person name="Dervinis C."/>
            <person name="Anghel I."/>
            <person name="Soltis D."/>
            <person name="Soltis P."/>
            <person name="Zapata F."/>
        </authorList>
    </citation>
    <scope>NUCLEOTIDE SEQUENCE</scope>
    <source>
        <strain evidence="8">UCBG92.1500</strain>
        <tissue evidence="8">Leaf</tissue>
    </source>
</reference>
<feature type="compositionally biased region" description="Polar residues" evidence="7">
    <location>
        <begin position="93"/>
        <end position="113"/>
    </location>
</feature>
<feature type="coiled-coil region" evidence="6">
    <location>
        <begin position="150"/>
        <end position="177"/>
    </location>
</feature>
<dbReference type="InterPro" id="IPR013805">
    <property type="entry name" value="GrpE_CC"/>
</dbReference>
<feature type="region of interest" description="Disordered" evidence="7">
    <location>
        <begin position="79"/>
        <end position="142"/>
    </location>
</feature>
<keyword evidence="9" id="KW-1185">Reference proteome</keyword>
<evidence type="ECO:0000256" key="2">
    <source>
        <dbReference type="ARBA" id="ARBA00009054"/>
    </source>
</evidence>
<evidence type="ECO:0000313" key="8">
    <source>
        <dbReference type="EMBL" id="KAK2987041.1"/>
    </source>
</evidence>
<dbReference type="GO" id="GO:0051087">
    <property type="term" value="F:protein-folding chaperone binding"/>
    <property type="evidence" value="ECO:0007669"/>
    <property type="project" value="InterPro"/>
</dbReference>
<dbReference type="CDD" id="cd00446">
    <property type="entry name" value="GrpE"/>
    <property type="match status" value="1"/>
</dbReference>
<feature type="compositionally biased region" description="Basic and acidic residues" evidence="7">
    <location>
        <begin position="83"/>
        <end position="92"/>
    </location>
</feature>
<dbReference type="FunFam" id="2.30.22.10:FF:000002">
    <property type="entry name" value="GrpE protein homolog"/>
    <property type="match status" value="1"/>
</dbReference>
<dbReference type="AlphaFoldDB" id="A0AA88RWG2"/>
<comment type="caution">
    <text evidence="8">The sequence shown here is derived from an EMBL/GenBank/DDBJ whole genome shotgun (WGS) entry which is preliminary data.</text>
</comment>
<sequence>MSMSRIATRLSGGVLAQSRKTLLVCTRQNSQQPNISILSNQFHSLRDPQSKVVMGQVSLLHHSVLNTSAFQRIGFSSATSHQNNEESGKENIVENNDTAKPSSDSNIDQNGESGSDLEPQANTSRSVKRRRRAPKRTAFSDSDSEIDLSKEDLVKLVAEKENLLKTKQKEIEKMHDKVLRTFAEMENVKDRTRRDAESSKKFAIQVLVVSQRAYLMLRIIWVGLLHRVLKIDTSKDDAGAVELLKTLLDGVEMTEKQLAEVFKKFGVEKYDPTDEQFDPNRHNAVFQVPDPSKPPDTVTVVLKSGYLLHDRVIRPAEVGVTVAVDNKEADQGS</sequence>
<feature type="compositionally biased region" description="Basic residues" evidence="7">
    <location>
        <begin position="126"/>
        <end position="135"/>
    </location>
</feature>
<dbReference type="PANTHER" id="PTHR21237">
    <property type="entry name" value="GRPE PROTEIN"/>
    <property type="match status" value="1"/>
</dbReference>
<dbReference type="Proteomes" id="UP001187471">
    <property type="component" value="Unassembled WGS sequence"/>
</dbReference>
<dbReference type="Gene3D" id="2.30.22.10">
    <property type="entry name" value="Head domain of nucleotide exchange factor GrpE"/>
    <property type="match status" value="1"/>
</dbReference>
<comment type="similarity">
    <text evidence="2 5">Belongs to the GrpE family.</text>
</comment>
<dbReference type="Pfam" id="PF01025">
    <property type="entry name" value="GrpE"/>
    <property type="match status" value="1"/>
</dbReference>
<dbReference type="Gene3D" id="3.90.20.20">
    <property type="match status" value="1"/>
</dbReference>
<dbReference type="EMBL" id="JAVXUO010001018">
    <property type="protein sequence ID" value="KAK2987041.1"/>
    <property type="molecule type" value="Genomic_DNA"/>
</dbReference>
<evidence type="ECO:0000256" key="1">
    <source>
        <dbReference type="ARBA" id="ARBA00004305"/>
    </source>
</evidence>
<dbReference type="SUPFAM" id="SSF58014">
    <property type="entry name" value="Coiled-coil domain of nucleotide exchange factor GrpE"/>
    <property type="match status" value="1"/>
</dbReference>
<comment type="function">
    <text evidence="4">Essential component of the PAM complex, a complex required for the translocation of transit peptide-containing proteins from the inner membrane into the mitochondrial matrix in an ATP-dependent manner.</text>
</comment>
<dbReference type="PRINTS" id="PR00773">
    <property type="entry name" value="GRPEPROTEIN"/>
</dbReference>
<dbReference type="GO" id="GO:0006457">
    <property type="term" value="P:protein folding"/>
    <property type="evidence" value="ECO:0007669"/>
    <property type="project" value="InterPro"/>
</dbReference>
<dbReference type="PROSITE" id="PS01071">
    <property type="entry name" value="GRPE"/>
    <property type="match status" value="1"/>
</dbReference>
<dbReference type="InterPro" id="IPR000740">
    <property type="entry name" value="GrpE"/>
</dbReference>
<dbReference type="GO" id="GO:0000774">
    <property type="term" value="F:adenyl-nucleotide exchange factor activity"/>
    <property type="evidence" value="ECO:0007669"/>
    <property type="project" value="InterPro"/>
</dbReference>
<accession>A0AA88RWG2</accession>
<evidence type="ECO:0000313" key="9">
    <source>
        <dbReference type="Proteomes" id="UP001187471"/>
    </source>
</evidence>